<keyword evidence="3" id="KW-0167">Capsid protein</keyword>
<keyword evidence="4" id="KW-1185">Reference proteome</keyword>
<accession>A0A5C6DS98</accession>
<organism evidence="3 4">
    <name type="scientific">Novipirellula aureliae</name>
    <dbReference type="NCBI Taxonomy" id="2527966"/>
    <lineage>
        <taxon>Bacteria</taxon>
        <taxon>Pseudomonadati</taxon>
        <taxon>Planctomycetota</taxon>
        <taxon>Planctomycetia</taxon>
        <taxon>Pirellulales</taxon>
        <taxon>Pirellulaceae</taxon>
        <taxon>Novipirellula</taxon>
    </lineage>
</organism>
<gene>
    <name evidence="3" type="primary">cotSA</name>
    <name evidence="3" type="ORF">Q31b_44370</name>
</gene>
<evidence type="ECO:0000259" key="1">
    <source>
        <dbReference type="Pfam" id="PF00534"/>
    </source>
</evidence>
<proteinExistence type="predicted"/>
<dbReference type="AlphaFoldDB" id="A0A5C6DS98"/>
<reference evidence="3 4" key="1">
    <citation type="submission" date="2019-02" db="EMBL/GenBank/DDBJ databases">
        <title>Deep-cultivation of Planctomycetes and their phenomic and genomic characterization uncovers novel biology.</title>
        <authorList>
            <person name="Wiegand S."/>
            <person name="Jogler M."/>
            <person name="Boedeker C."/>
            <person name="Pinto D."/>
            <person name="Vollmers J."/>
            <person name="Rivas-Marin E."/>
            <person name="Kohn T."/>
            <person name="Peeters S.H."/>
            <person name="Heuer A."/>
            <person name="Rast P."/>
            <person name="Oberbeckmann S."/>
            <person name="Bunk B."/>
            <person name="Jeske O."/>
            <person name="Meyerdierks A."/>
            <person name="Storesund J.E."/>
            <person name="Kallscheuer N."/>
            <person name="Luecker S."/>
            <person name="Lage O.M."/>
            <person name="Pohl T."/>
            <person name="Merkel B.J."/>
            <person name="Hornburger P."/>
            <person name="Mueller R.-W."/>
            <person name="Bruemmer F."/>
            <person name="Labrenz M."/>
            <person name="Spormann A.M."/>
            <person name="Op Den Camp H."/>
            <person name="Overmann J."/>
            <person name="Amann R."/>
            <person name="Jetten M.S.M."/>
            <person name="Mascher T."/>
            <person name="Medema M.H."/>
            <person name="Devos D.P."/>
            <person name="Kaster A.-K."/>
            <person name="Ovreas L."/>
            <person name="Rohde M."/>
            <person name="Galperin M.Y."/>
            <person name="Jogler C."/>
        </authorList>
    </citation>
    <scope>NUCLEOTIDE SEQUENCE [LARGE SCALE GENOMIC DNA]</scope>
    <source>
        <strain evidence="3 4">Q31b</strain>
    </source>
</reference>
<dbReference type="InterPro" id="IPR028098">
    <property type="entry name" value="Glyco_trans_4-like_N"/>
</dbReference>
<dbReference type="EMBL" id="SJPY01000007">
    <property type="protein sequence ID" value="TWU37649.1"/>
    <property type="molecule type" value="Genomic_DNA"/>
</dbReference>
<dbReference type="Pfam" id="PF13439">
    <property type="entry name" value="Glyco_transf_4"/>
    <property type="match status" value="1"/>
</dbReference>
<feature type="domain" description="Glycosyl transferase family 1" evidence="1">
    <location>
        <begin position="198"/>
        <end position="359"/>
    </location>
</feature>
<dbReference type="InterPro" id="IPR001296">
    <property type="entry name" value="Glyco_trans_1"/>
</dbReference>
<evidence type="ECO:0000259" key="2">
    <source>
        <dbReference type="Pfam" id="PF13439"/>
    </source>
</evidence>
<feature type="domain" description="Glycosyltransferase subfamily 4-like N-terminal" evidence="2">
    <location>
        <begin position="46"/>
        <end position="181"/>
    </location>
</feature>
<protein>
    <submittedName>
        <fullName evidence="3">Spore coat protein SA</fullName>
        <ecNumber evidence="3">2.4.-.-</ecNumber>
    </submittedName>
</protein>
<dbReference type="PANTHER" id="PTHR45947">
    <property type="entry name" value="SULFOQUINOVOSYL TRANSFERASE SQD2"/>
    <property type="match status" value="1"/>
</dbReference>
<dbReference type="CDD" id="cd03801">
    <property type="entry name" value="GT4_PimA-like"/>
    <property type="match status" value="1"/>
</dbReference>
<dbReference type="SUPFAM" id="SSF53756">
    <property type="entry name" value="UDP-Glycosyltransferase/glycogen phosphorylase"/>
    <property type="match status" value="1"/>
</dbReference>
<dbReference type="RefSeq" id="WP_146601613.1">
    <property type="nucleotide sequence ID" value="NZ_SJPY01000007.1"/>
</dbReference>
<keyword evidence="3" id="KW-0328">Glycosyltransferase</keyword>
<keyword evidence="3" id="KW-0946">Virion</keyword>
<dbReference type="GO" id="GO:0016757">
    <property type="term" value="F:glycosyltransferase activity"/>
    <property type="evidence" value="ECO:0007669"/>
    <property type="project" value="UniProtKB-KW"/>
</dbReference>
<name>A0A5C6DS98_9BACT</name>
<sequence>MKIVYTHQVCLHYKIPFLRLLKSNHGHDVFGIFGQSHWKQSKFRSVSDIPDIHYQLLPTIDLYLPYRKRYAHVFWNPTLKRTLQTIQPDVVITGPSNFPNNSAIASYCNKYNIPYIWHGLGSMYSTDSIVRKFMNKRVRKFIQGAAGGLAFNTDSKRYYVEKYDVDSCSIQIAPNVVDTEKVYSDRILYSEQVAHLKKELNLEGCKVILFVGAIDPVKKLDVLLEAFKKIKFEGNYKTKLLIVGDGTLTSKMKDLCGELGITDSVVFVGKKIIDVNLYYMLGDVFVMPGLGGLAISHAMAHGLPVITAPADGTEKDIIQDGINGFLLDNGQGAEAIAMYLTQLLNDDELLKKMSNSARHSIEKTFNIKNTVSIFDKLVSQVALSR</sequence>
<evidence type="ECO:0000313" key="3">
    <source>
        <dbReference type="EMBL" id="TWU37649.1"/>
    </source>
</evidence>
<dbReference type="EC" id="2.4.-.-" evidence="3"/>
<dbReference type="Gene3D" id="3.40.50.2000">
    <property type="entry name" value="Glycogen Phosphorylase B"/>
    <property type="match status" value="2"/>
</dbReference>
<dbReference type="InterPro" id="IPR050194">
    <property type="entry name" value="Glycosyltransferase_grp1"/>
</dbReference>
<dbReference type="OrthoDB" id="9795068at2"/>
<dbReference type="Proteomes" id="UP000315471">
    <property type="component" value="Unassembled WGS sequence"/>
</dbReference>
<comment type="caution">
    <text evidence="3">The sequence shown here is derived from an EMBL/GenBank/DDBJ whole genome shotgun (WGS) entry which is preliminary data.</text>
</comment>
<evidence type="ECO:0000313" key="4">
    <source>
        <dbReference type="Proteomes" id="UP000315471"/>
    </source>
</evidence>
<dbReference type="Pfam" id="PF00534">
    <property type="entry name" value="Glycos_transf_1"/>
    <property type="match status" value="1"/>
</dbReference>
<keyword evidence="3" id="KW-0808">Transferase</keyword>
<dbReference type="PANTHER" id="PTHR45947:SF3">
    <property type="entry name" value="SULFOQUINOVOSYL TRANSFERASE SQD2"/>
    <property type="match status" value="1"/>
</dbReference>